<keyword evidence="2" id="KW-0489">Methyltransferase</keyword>
<keyword evidence="3" id="KW-0808">Transferase</keyword>
<comment type="similarity">
    <text evidence="1">Belongs to the CFA/CMAS family.</text>
</comment>
<dbReference type="GO" id="GO:0008610">
    <property type="term" value="P:lipid biosynthetic process"/>
    <property type="evidence" value="ECO:0007669"/>
    <property type="project" value="InterPro"/>
</dbReference>
<accession>A0AA42CID1</accession>
<organism evidence="6 7">
    <name type="scientific">Lichenifustis flavocetrariae</name>
    <dbReference type="NCBI Taxonomy" id="2949735"/>
    <lineage>
        <taxon>Bacteria</taxon>
        <taxon>Pseudomonadati</taxon>
        <taxon>Pseudomonadota</taxon>
        <taxon>Alphaproteobacteria</taxon>
        <taxon>Hyphomicrobiales</taxon>
        <taxon>Lichenihabitantaceae</taxon>
        <taxon>Lichenifustis</taxon>
    </lineage>
</organism>
<name>A0AA42CID1_9HYPH</name>
<keyword evidence="5" id="KW-0443">Lipid metabolism</keyword>
<dbReference type="InterPro" id="IPR050723">
    <property type="entry name" value="CFA/CMAS"/>
</dbReference>
<keyword evidence="7" id="KW-1185">Reference proteome</keyword>
<evidence type="ECO:0000256" key="1">
    <source>
        <dbReference type="ARBA" id="ARBA00010815"/>
    </source>
</evidence>
<dbReference type="GO" id="GO:0032259">
    <property type="term" value="P:methylation"/>
    <property type="evidence" value="ECO:0007669"/>
    <property type="project" value="UniProtKB-KW"/>
</dbReference>
<evidence type="ECO:0000256" key="3">
    <source>
        <dbReference type="ARBA" id="ARBA00022679"/>
    </source>
</evidence>
<dbReference type="InterPro" id="IPR003333">
    <property type="entry name" value="CMAS"/>
</dbReference>
<gene>
    <name evidence="6" type="ORF">M8523_09415</name>
</gene>
<dbReference type="EMBL" id="JAMOIM010000005">
    <property type="protein sequence ID" value="MCW6508239.1"/>
    <property type="molecule type" value="Genomic_DNA"/>
</dbReference>
<dbReference type="SUPFAM" id="SSF53335">
    <property type="entry name" value="S-adenosyl-L-methionine-dependent methyltransferases"/>
    <property type="match status" value="1"/>
</dbReference>
<dbReference type="RefSeq" id="WP_282584608.1">
    <property type="nucleotide sequence ID" value="NZ_JAMOIM010000005.1"/>
</dbReference>
<dbReference type="GO" id="GO:0008168">
    <property type="term" value="F:methyltransferase activity"/>
    <property type="evidence" value="ECO:0007669"/>
    <property type="project" value="UniProtKB-KW"/>
</dbReference>
<protein>
    <submittedName>
        <fullName evidence="6">Cyclopropane-fatty-acyl-phospholipid synthase family protein</fullName>
    </submittedName>
</protein>
<evidence type="ECO:0000256" key="2">
    <source>
        <dbReference type="ARBA" id="ARBA00022603"/>
    </source>
</evidence>
<dbReference type="Gene3D" id="3.40.50.150">
    <property type="entry name" value="Vaccinia Virus protein VP39"/>
    <property type="match status" value="1"/>
</dbReference>
<dbReference type="Pfam" id="PF02353">
    <property type="entry name" value="CMAS"/>
    <property type="match status" value="1"/>
</dbReference>
<evidence type="ECO:0000256" key="4">
    <source>
        <dbReference type="ARBA" id="ARBA00022691"/>
    </source>
</evidence>
<keyword evidence="4" id="KW-0949">S-adenosyl-L-methionine</keyword>
<proteinExistence type="inferred from homology"/>
<dbReference type="PANTHER" id="PTHR43667:SF1">
    <property type="entry name" value="CYCLOPROPANE-FATTY-ACYL-PHOSPHOLIPID SYNTHASE"/>
    <property type="match status" value="1"/>
</dbReference>
<reference evidence="6" key="1">
    <citation type="submission" date="2022-05" db="EMBL/GenBank/DDBJ databases">
        <authorList>
            <person name="Pankratov T."/>
        </authorList>
    </citation>
    <scope>NUCLEOTIDE SEQUENCE</scope>
    <source>
        <strain evidence="6">BP6-180914</strain>
    </source>
</reference>
<dbReference type="InterPro" id="IPR029063">
    <property type="entry name" value="SAM-dependent_MTases_sf"/>
</dbReference>
<evidence type="ECO:0000313" key="6">
    <source>
        <dbReference type="EMBL" id="MCW6508239.1"/>
    </source>
</evidence>
<evidence type="ECO:0000256" key="5">
    <source>
        <dbReference type="ARBA" id="ARBA00023098"/>
    </source>
</evidence>
<sequence length="408" mass="46992">MWKKRLRDLIKIGRLRLIAPNGDLVELGGTPYLSHHRQLEVTVRLHGSLTPFKLMLDPHRYLGESYMNGDLTIERGDLWDFIELIGYNFEEPRPDITNGFAALANSVLRRIQQHNDLTASRRNVAHHYDLSEDFYRLFLDADMQYSCAYFRSPNASIEEAQTAKKEHIAAKLLLAPGMRVLDIGCGWGGMALFLARTHQVRVVGITLSTEQLAVARARAMGLEDRVSFELMDYRKVEGSFDRIVSVGMFEHVGIPQYAQYFQTMTERLAPDGVALVHSIGRMRGPSRTSGFIRKFIFPGGYVPALSEVLPTIERSGLWLTDLEVLRIHYAETLRLWRERFMANRHRLPPQYDEKFCRMWEFYLASSEMSFRFNGFMVFQLQLSRSVNAVPLTRDYMTTQEHLMATAAE</sequence>
<dbReference type="PANTHER" id="PTHR43667">
    <property type="entry name" value="CYCLOPROPANE-FATTY-ACYL-PHOSPHOLIPID SYNTHASE"/>
    <property type="match status" value="1"/>
</dbReference>
<comment type="caution">
    <text evidence="6">The sequence shown here is derived from an EMBL/GenBank/DDBJ whole genome shotgun (WGS) entry which is preliminary data.</text>
</comment>
<dbReference type="Proteomes" id="UP001165667">
    <property type="component" value="Unassembled WGS sequence"/>
</dbReference>
<dbReference type="PIRSF" id="PIRSF003085">
    <property type="entry name" value="CMAS"/>
    <property type="match status" value="1"/>
</dbReference>
<dbReference type="AlphaFoldDB" id="A0AA42CID1"/>
<evidence type="ECO:0000313" key="7">
    <source>
        <dbReference type="Proteomes" id="UP001165667"/>
    </source>
</evidence>
<dbReference type="CDD" id="cd02440">
    <property type="entry name" value="AdoMet_MTases"/>
    <property type="match status" value="1"/>
</dbReference>